<evidence type="ECO:0000259" key="23">
    <source>
        <dbReference type="PROSITE" id="PS50885"/>
    </source>
</evidence>
<dbReference type="Gene3D" id="1.10.287.130">
    <property type="match status" value="1"/>
</dbReference>
<dbReference type="SMART" id="SM00387">
    <property type="entry name" value="HATPase_c"/>
    <property type="match status" value="1"/>
</dbReference>
<evidence type="ECO:0000256" key="13">
    <source>
        <dbReference type="ARBA" id="ARBA00023136"/>
    </source>
</evidence>
<evidence type="ECO:0000256" key="6">
    <source>
        <dbReference type="ARBA" id="ARBA00022679"/>
    </source>
</evidence>
<dbReference type="InterPro" id="IPR003660">
    <property type="entry name" value="HAMP_dom"/>
</dbReference>
<dbReference type="PROSITE" id="PS50109">
    <property type="entry name" value="HIS_KIN"/>
    <property type="match status" value="1"/>
</dbReference>
<dbReference type="InterPro" id="IPR036890">
    <property type="entry name" value="HATPase_C_sf"/>
</dbReference>
<dbReference type="PANTHER" id="PTHR45339">
    <property type="entry name" value="HYBRID SIGNAL TRANSDUCTION HISTIDINE KINASE J"/>
    <property type="match status" value="1"/>
</dbReference>
<gene>
    <name evidence="24" type="primary">barA_11</name>
    <name evidence="24" type="ORF">MBHS_03795</name>
</gene>
<evidence type="ECO:0000256" key="3">
    <source>
        <dbReference type="ARBA" id="ARBA00012438"/>
    </source>
</evidence>
<dbReference type="Gene3D" id="3.40.50.2300">
    <property type="match status" value="2"/>
</dbReference>
<name>A0A1H6FCV9_9GAMM</name>
<evidence type="ECO:0000256" key="9">
    <source>
        <dbReference type="ARBA" id="ARBA00022777"/>
    </source>
</evidence>
<dbReference type="Gene3D" id="3.30.565.10">
    <property type="entry name" value="Histidine kinase-like ATPase, C-terminal domain"/>
    <property type="match status" value="1"/>
</dbReference>
<evidence type="ECO:0000256" key="12">
    <source>
        <dbReference type="ARBA" id="ARBA00023012"/>
    </source>
</evidence>
<dbReference type="CDD" id="cd17546">
    <property type="entry name" value="REC_hyHK_CKI1_RcsC-like"/>
    <property type="match status" value="2"/>
</dbReference>
<feature type="domain" description="PAS" evidence="21">
    <location>
        <begin position="725"/>
        <end position="795"/>
    </location>
</feature>
<organism evidence="24 25">
    <name type="scientific">Candidatus Venteria ishoeyi</name>
    <dbReference type="NCBI Taxonomy" id="1899563"/>
    <lineage>
        <taxon>Bacteria</taxon>
        <taxon>Pseudomonadati</taxon>
        <taxon>Pseudomonadota</taxon>
        <taxon>Gammaproteobacteria</taxon>
        <taxon>Thiotrichales</taxon>
        <taxon>Thiotrichaceae</taxon>
        <taxon>Venteria</taxon>
    </lineage>
</organism>
<evidence type="ECO:0000259" key="22">
    <source>
        <dbReference type="PROSITE" id="PS50113"/>
    </source>
</evidence>
<dbReference type="PROSITE" id="PS50113">
    <property type="entry name" value="PAC"/>
    <property type="match status" value="2"/>
</dbReference>
<dbReference type="SMART" id="SM00388">
    <property type="entry name" value="HisKA"/>
    <property type="match status" value="1"/>
</dbReference>
<feature type="modified residue" description="4-aspartylphosphate" evidence="16">
    <location>
        <position position="1306"/>
    </location>
</feature>
<dbReference type="PROSITE" id="PS50110">
    <property type="entry name" value="RESPONSE_REGULATORY"/>
    <property type="match status" value="2"/>
</dbReference>
<dbReference type="InterPro" id="IPR013655">
    <property type="entry name" value="PAS_fold_3"/>
</dbReference>
<dbReference type="PROSITE" id="PS50885">
    <property type="entry name" value="HAMP"/>
    <property type="match status" value="1"/>
</dbReference>
<dbReference type="InterPro" id="IPR005467">
    <property type="entry name" value="His_kinase_dom"/>
</dbReference>
<dbReference type="GO" id="GO:0005524">
    <property type="term" value="F:ATP binding"/>
    <property type="evidence" value="ECO:0007669"/>
    <property type="project" value="UniProtKB-KW"/>
</dbReference>
<dbReference type="SUPFAM" id="SSF55874">
    <property type="entry name" value="ATPase domain of HSP90 chaperone/DNA topoisomerase II/histidine kinase"/>
    <property type="match status" value="1"/>
</dbReference>
<dbReference type="SUPFAM" id="SSF52172">
    <property type="entry name" value="CheY-like"/>
    <property type="match status" value="2"/>
</dbReference>
<evidence type="ECO:0000256" key="7">
    <source>
        <dbReference type="ARBA" id="ARBA00022692"/>
    </source>
</evidence>
<dbReference type="Pfam" id="PF00672">
    <property type="entry name" value="HAMP"/>
    <property type="match status" value="1"/>
</dbReference>
<evidence type="ECO:0000256" key="16">
    <source>
        <dbReference type="PROSITE-ProRule" id="PRU00169"/>
    </source>
</evidence>
<evidence type="ECO:0000256" key="8">
    <source>
        <dbReference type="ARBA" id="ARBA00022741"/>
    </source>
</evidence>
<dbReference type="SUPFAM" id="SSF55785">
    <property type="entry name" value="PYP-like sensor domain (PAS domain)"/>
    <property type="match status" value="3"/>
</dbReference>
<dbReference type="EMBL" id="FMSV02000542">
    <property type="protein sequence ID" value="SEH07908.1"/>
    <property type="molecule type" value="Genomic_DNA"/>
</dbReference>
<evidence type="ECO:0000256" key="4">
    <source>
        <dbReference type="ARBA" id="ARBA00022475"/>
    </source>
</evidence>
<evidence type="ECO:0000313" key="25">
    <source>
        <dbReference type="Proteomes" id="UP000236724"/>
    </source>
</evidence>
<evidence type="ECO:0000256" key="18">
    <source>
        <dbReference type="SAM" id="Phobius"/>
    </source>
</evidence>
<evidence type="ECO:0000256" key="15">
    <source>
        <dbReference type="ARBA" id="ARBA00068150"/>
    </source>
</evidence>
<dbReference type="PANTHER" id="PTHR45339:SF1">
    <property type="entry name" value="HYBRID SIGNAL TRANSDUCTION HISTIDINE KINASE J"/>
    <property type="match status" value="1"/>
</dbReference>
<keyword evidence="11 18" id="KW-1133">Transmembrane helix</keyword>
<dbReference type="InterPro" id="IPR011006">
    <property type="entry name" value="CheY-like_superfamily"/>
</dbReference>
<feature type="domain" description="PAC" evidence="22">
    <location>
        <begin position="515"/>
        <end position="568"/>
    </location>
</feature>
<feature type="coiled-coil region" evidence="17">
    <location>
        <begin position="680"/>
        <end position="707"/>
    </location>
</feature>
<dbReference type="Gene3D" id="3.30.450.20">
    <property type="entry name" value="PAS domain"/>
    <property type="match status" value="3"/>
</dbReference>
<feature type="domain" description="Response regulatory" evidence="20">
    <location>
        <begin position="1255"/>
        <end position="1373"/>
    </location>
</feature>
<dbReference type="InterPro" id="IPR000700">
    <property type="entry name" value="PAS-assoc_C"/>
</dbReference>
<dbReference type="InterPro" id="IPR036097">
    <property type="entry name" value="HisK_dim/P_sf"/>
</dbReference>
<dbReference type="SMART" id="SM00091">
    <property type="entry name" value="PAS"/>
    <property type="match status" value="3"/>
</dbReference>
<feature type="domain" description="PAC" evidence="22">
    <location>
        <begin position="640"/>
        <end position="696"/>
    </location>
</feature>
<dbReference type="Pfam" id="PF00072">
    <property type="entry name" value="Response_reg"/>
    <property type="match status" value="2"/>
</dbReference>
<dbReference type="Pfam" id="PF00989">
    <property type="entry name" value="PAS"/>
    <property type="match status" value="1"/>
</dbReference>
<evidence type="ECO:0000256" key="1">
    <source>
        <dbReference type="ARBA" id="ARBA00000085"/>
    </source>
</evidence>
<evidence type="ECO:0000259" key="20">
    <source>
        <dbReference type="PROSITE" id="PS50110"/>
    </source>
</evidence>
<keyword evidence="6 24" id="KW-0808">Transferase</keyword>
<dbReference type="Pfam" id="PF00512">
    <property type="entry name" value="HisKA"/>
    <property type="match status" value="1"/>
</dbReference>
<dbReference type="InterPro" id="IPR013767">
    <property type="entry name" value="PAS_fold"/>
</dbReference>
<keyword evidence="10" id="KW-0067">ATP-binding</keyword>
<dbReference type="InterPro" id="IPR036641">
    <property type="entry name" value="HPT_dom_sf"/>
</dbReference>
<feature type="coiled-coil region" evidence="17">
    <location>
        <begin position="832"/>
        <end position="861"/>
    </location>
</feature>
<reference evidence="24 25" key="1">
    <citation type="submission" date="2016-10" db="EMBL/GenBank/DDBJ databases">
        <authorList>
            <person name="de Groot N.N."/>
        </authorList>
    </citation>
    <scope>NUCLEOTIDE SEQUENCE [LARGE SCALE GENOMIC DNA]</scope>
    <source>
        <strain evidence="24">MBHS1</strain>
    </source>
</reference>
<keyword evidence="9 24" id="KW-0418">Kinase</keyword>
<keyword evidence="4" id="KW-1003">Cell membrane</keyword>
<dbReference type="Pfam" id="PF08447">
    <property type="entry name" value="PAS_3"/>
    <property type="match status" value="1"/>
</dbReference>
<accession>A0A1H6FCV9</accession>
<dbReference type="PROSITE" id="PS50112">
    <property type="entry name" value="PAS"/>
    <property type="match status" value="3"/>
</dbReference>
<evidence type="ECO:0000256" key="2">
    <source>
        <dbReference type="ARBA" id="ARBA00004651"/>
    </source>
</evidence>
<dbReference type="OrthoDB" id="9810730at2"/>
<feature type="modified residue" description="4-aspartylphosphate" evidence="16">
    <location>
        <position position="1160"/>
    </location>
</feature>
<dbReference type="InterPro" id="IPR004358">
    <property type="entry name" value="Sig_transdc_His_kin-like_C"/>
</dbReference>
<dbReference type="CDD" id="cd00130">
    <property type="entry name" value="PAS"/>
    <property type="match status" value="3"/>
</dbReference>
<dbReference type="InterPro" id="IPR003661">
    <property type="entry name" value="HisK_dim/P_dom"/>
</dbReference>
<keyword evidence="8" id="KW-0547">Nucleotide-binding</keyword>
<dbReference type="InterPro" id="IPR001610">
    <property type="entry name" value="PAC"/>
</dbReference>
<feature type="domain" description="HAMP" evidence="23">
    <location>
        <begin position="374"/>
        <end position="426"/>
    </location>
</feature>
<dbReference type="Pfam" id="PF02518">
    <property type="entry name" value="HATPase_c"/>
    <property type="match status" value="1"/>
</dbReference>
<dbReference type="Proteomes" id="UP000236724">
    <property type="component" value="Unassembled WGS sequence"/>
</dbReference>
<keyword evidence="12" id="KW-0902">Two-component regulatory system</keyword>
<dbReference type="Gene3D" id="1.20.120.160">
    <property type="entry name" value="HPT domain"/>
    <property type="match status" value="1"/>
</dbReference>
<comment type="subcellular location">
    <subcellularLocation>
        <location evidence="2">Cell membrane</location>
        <topology evidence="2">Multi-pass membrane protein</topology>
    </subcellularLocation>
</comment>
<dbReference type="InterPro" id="IPR035965">
    <property type="entry name" value="PAS-like_dom_sf"/>
</dbReference>
<keyword evidence="13 18" id="KW-0472">Membrane</keyword>
<dbReference type="Pfam" id="PF01627">
    <property type="entry name" value="Hpt"/>
    <property type="match status" value="1"/>
</dbReference>
<dbReference type="InterPro" id="IPR013656">
    <property type="entry name" value="PAS_4"/>
</dbReference>
<evidence type="ECO:0000259" key="21">
    <source>
        <dbReference type="PROSITE" id="PS50112"/>
    </source>
</evidence>
<feature type="domain" description="PAS" evidence="21">
    <location>
        <begin position="569"/>
        <end position="640"/>
    </location>
</feature>
<keyword evidence="7 18" id="KW-0812">Transmembrane</keyword>
<dbReference type="InterPro" id="IPR001789">
    <property type="entry name" value="Sig_transdc_resp-reg_receiver"/>
</dbReference>
<dbReference type="SMART" id="SM00086">
    <property type="entry name" value="PAC"/>
    <property type="match status" value="3"/>
</dbReference>
<evidence type="ECO:0000256" key="10">
    <source>
        <dbReference type="ARBA" id="ARBA00022840"/>
    </source>
</evidence>
<dbReference type="SMART" id="SM00448">
    <property type="entry name" value="REC"/>
    <property type="match status" value="2"/>
</dbReference>
<dbReference type="PRINTS" id="PR00344">
    <property type="entry name" value="BCTRLSENSOR"/>
</dbReference>
<evidence type="ECO:0000256" key="14">
    <source>
        <dbReference type="ARBA" id="ARBA00064003"/>
    </source>
</evidence>
<protein>
    <recommendedName>
        <fullName evidence="15">Sensory/regulatory protein RpfC</fullName>
        <ecNumber evidence="3">2.7.13.3</ecNumber>
    </recommendedName>
</protein>
<keyword evidence="17" id="KW-0175">Coiled coil</keyword>
<keyword evidence="5 16" id="KW-0597">Phosphoprotein</keyword>
<dbReference type="InterPro" id="IPR000014">
    <property type="entry name" value="PAS"/>
</dbReference>
<dbReference type="GO" id="GO:0000155">
    <property type="term" value="F:phosphorelay sensor kinase activity"/>
    <property type="evidence" value="ECO:0007669"/>
    <property type="project" value="InterPro"/>
</dbReference>
<comment type="subunit">
    <text evidence="14">At low DSF concentrations, interacts with RpfF.</text>
</comment>
<dbReference type="SUPFAM" id="SSF47226">
    <property type="entry name" value="Histidine-containing phosphotransfer domain, HPT domain"/>
    <property type="match status" value="1"/>
</dbReference>
<feature type="domain" description="Response regulatory" evidence="20">
    <location>
        <begin position="1105"/>
        <end position="1228"/>
    </location>
</feature>
<dbReference type="CDD" id="cd16922">
    <property type="entry name" value="HATPase_EvgS-ArcB-TorS-like"/>
    <property type="match status" value="1"/>
</dbReference>
<dbReference type="Gene3D" id="6.10.340.10">
    <property type="match status" value="1"/>
</dbReference>
<proteinExistence type="predicted"/>
<evidence type="ECO:0000256" key="17">
    <source>
        <dbReference type="SAM" id="Coils"/>
    </source>
</evidence>
<dbReference type="InterPro" id="IPR003594">
    <property type="entry name" value="HATPase_dom"/>
</dbReference>
<evidence type="ECO:0000256" key="11">
    <source>
        <dbReference type="ARBA" id="ARBA00022989"/>
    </source>
</evidence>
<dbReference type="GO" id="GO:0006355">
    <property type="term" value="P:regulation of DNA-templated transcription"/>
    <property type="evidence" value="ECO:0007669"/>
    <property type="project" value="InterPro"/>
</dbReference>
<dbReference type="GO" id="GO:0005886">
    <property type="term" value="C:plasma membrane"/>
    <property type="evidence" value="ECO:0007669"/>
    <property type="project" value="UniProtKB-SubCell"/>
</dbReference>
<dbReference type="SUPFAM" id="SSF47384">
    <property type="entry name" value="Homodimeric domain of signal transducing histidine kinase"/>
    <property type="match status" value="1"/>
</dbReference>
<feature type="domain" description="Histidine kinase" evidence="19">
    <location>
        <begin position="865"/>
        <end position="1086"/>
    </location>
</feature>
<dbReference type="Pfam" id="PF08448">
    <property type="entry name" value="PAS_4"/>
    <property type="match status" value="1"/>
</dbReference>
<dbReference type="NCBIfam" id="TIGR00229">
    <property type="entry name" value="sensory_box"/>
    <property type="match status" value="3"/>
</dbReference>
<feature type="transmembrane region" description="Helical" evidence="18">
    <location>
        <begin position="352"/>
        <end position="372"/>
    </location>
</feature>
<feature type="transmembrane region" description="Helical" evidence="18">
    <location>
        <begin position="12"/>
        <end position="35"/>
    </location>
</feature>
<keyword evidence="25" id="KW-1185">Reference proteome</keyword>
<dbReference type="CDD" id="cd00082">
    <property type="entry name" value="HisKA"/>
    <property type="match status" value="1"/>
</dbReference>
<evidence type="ECO:0000313" key="24">
    <source>
        <dbReference type="EMBL" id="SEH07908.1"/>
    </source>
</evidence>
<evidence type="ECO:0000256" key="5">
    <source>
        <dbReference type="ARBA" id="ARBA00022553"/>
    </source>
</evidence>
<evidence type="ECO:0000259" key="19">
    <source>
        <dbReference type="PROSITE" id="PS50109"/>
    </source>
</evidence>
<dbReference type="EC" id="2.7.13.3" evidence="3"/>
<feature type="domain" description="PAS" evidence="21">
    <location>
        <begin position="438"/>
        <end position="511"/>
    </location>
</feature>
<comment type="catalytic activity">
    <reaction evidence="1">
        <text>ATP + protein L-histidine = ADP + protein N-phospho-L-histidine.</text>
        <dbReference type="EC" id="2.7.13.3"/>
    </reaction>
</comment>
<sequence length="1579" mass="178053">MNLLPKRIKYQLLTLWLASIMLVLMLVGGLFSWLFSGMQEESAIFDMEATFHILQNELTSRLEALQKSTTYLAAQEELIATAHLIDKFQDRVNYQPLIFDEEKRKLATHLSQYLMASKVDGLIIHDSSLVPAAFSLYQGREKGYLSYNEGKPVPRIDVLGNETFQPIKAIPDRLKTTRPDISRQGQWLVGHQPYLSITYTQPLLSKPSQGIQQIGLITASIILDDVFMAYITANSNLHFALSLDGKTWHGKTWRGDAAYEKTMRKRIQHWNIEHKHSKHDNAKHSHEEKLSLRIHNNSSTHTLQLAPVQYLFSAEHFVGKTYLTLPGGIRIFVLLAEHQNPLFTVLNTYQRAIYWLLAIAALLFIPAGILLLNQIISRPLEQLSVGVSNFKAGNFKKLTGFAEGSETAELAHAFNDMAHDALSREVELTTLSRQHEQARLHLEQVISNTNVGIWDWRVQSGKVVFNERWAEIIGYSLAELAPVSIKTWMMHVHPDDLEDSNKALNAYWNGERKSYQYESRMRHKQGHWVWVLDSGRTVEWDADGKPLRMIGTHFNITERKQTEMMIRKSEDRFRALIESTADWIWELDPQGNFTFTSPRVYDILGYSPEEIVGKKSSFDLMPMDKAEKVRSEFKVLMAKREPFNNLINLNLHKNGQQVILESSGRPFFDDAGKLLGYRGIDRDITARKQAEAELKQHVQELKQARKATLNMMEDADVARQRLSTSEKNFRSFFETMDDMIIITDQQGALLFTNDAVIQTLGYSPETLKTMHILDLHPADKRREAEVIFHKMLTGQISNYPLPLETQNSQQVPVETRVWFGEWDGKACVFGLIKDITERRKAEKALLEAKEAAEQASRVKSEFLANMSHEIRTPLNAVTGMAYLLQQTSLGDKQEAYVDSIQRAMNHVISLINDLLDFSKMEAGKLELESVSFELNQILDKLYDFVVPMAEHKSLEVLFKVSAAVPYALIGDPTRLGQILINLAGNAVKFCDTGEVVIAIAVERREDNSVLLRFSVCDTGIGMSKSQLERLFEAFQQGDSSTTRRYGGTGLGLAISRYLVEQMNGEIGVESVLGEGSEFHFTVLLDVQPGAQPNLFKVPKKLRSTHFLVVDDNSTSREIIKEILHTLEFKCTTVASGREAIAELKRSYHVEQQCYDIILLDWQMPEMDGIETAKRINTDPMLPEPPKILMISAFAEAQVMPQAQQAGISAYLHKPINPATLFNSIMRLLDQDVAKARQYKPSPEPSLPRFKTSTGHILVVEDQPINRQIASEILEHNGFTVETTENGKLAVQRLQRDPKSINLILMDVQMPVMDGYEATRRIRHLPGCAEIPIIAMTAHAIREEREKCHEAGMNSHVSKPVDVNQLLTELTHWLHLEPTNKAQKSAITDAGLPASVPGINLTDGLARVMGNHKLYTQLLRDFSEQSRPLLEQLHNDTVTNAAATAHILAGSGGNLGMIALRKSAKALQQILESGGNTEEALQQLEYCFAEVVSSIDSLDLASSQVNESNRSGGESLRQIAPQLEKLADLLIANDMDAAMLCERTLTTLDTDSAKVLQPVNKHIAALDYVQALRLLQQIMN</sequence>
<dbReference type="FunFam" id="1.10.287.130:FF:000002">
    <property type="entry name" value="Two-component osmosensing histidine kinase"/>
    <property type="match status" value="1"/>
</dbReference>
<dbReference type="FunFam" id="3.30.565.10:FF:000010">
    <property type="entry name" value="Sensor histidine kinase RcsC"/>
    <property type="match status" value="1"/>
</dbReference>
<dbReference type="CDD" id="cd06225">
    <property type="entry name" value="HAMP"/>
    <property type="match status" value="1"/>
</dbReference>
<dbReference type="InterPro" id="IPR008207">
    <property type="entry name" value="Sig_transdc_His_kin_Hpt_dom"/>
</dbReference>